<dbReference type="InterPro" id="IPR020234">
    <property type="entry name" value="Mite_allergen_group-7"/>
</dbReference>
<dbReference type="KEGG" id="goe:114828521"/>
<dbReference type="Gene3D" id="3.15.10.50">
    <property type="match status" value="1"/>
</dbReference>
<organism evidence="1 2">
    <name type="scientific">Galendromus occidentalis</name>
    <name type="common">western predatory mite</name>
    <dbReference type="NCBI Taxonomy" id="34638"/>
    <lineage>
        <taxon>Eukaryota</taxon>
        <taxon>Metazoa</taxon>
        <taxon>Ecdysozoa</taxon>
        <taxon>Arthropoda</taxon>
        <taxon>Chelicerata</taxon>
        <taxon>Arachnida</taxon>
        <taxon>Acari</taxon>
        <taxon>Parasitiformes</taxon>
        <taxon>Mesostigmata</taxon>
        <taxon>Gamasina</taxon>
        <taxon>Phytoseioidea</taxon>
        <taxon>Phytoseiidae</taxon>
        <taxon>Typhlodrominae</taxon>
        <taxon>Galendromus</taxon>
    </lineage>
</organism>
<proteinExistence type="predicted"/>
<accession>A0AAJ7WIX6</accession>
<sequence length="216" mass="24333">MYSSLTGAAQTGLPLCRSEKISQLPIPGRSADVFLDNVLTNLKNDTEVREMLDPLRVDDVQLKQFEFYNITIHNLLSLLRKGPATTQNRLGGIILTATLEVNSVTIHIDYIRQKRLLRLRGDILAQIERITFSLKVSANVLSGKVALKDFEVIDLGQVRLQRITGVTPVLNKLAEVLLQRLLVDRNRDRIRQAIQEKGREALENALMKADSSLFSF</sequence>
<dbReference type="InterPro" id="IPR038602">
    <property type="entry name" value="Mite_allergen_7_sf"/>
</dbReference>
<dbReference type="RefSeq" id="XP_028968819.1">
    <property type="nucleotide sequence ID" value="XM_029112986.1"/>
</dbReference>
<gene>
    <name evidence="2" type="primary">LOC114828521</name>
</gene>
<dbReference type="Pfam" id="PF16984">
    <property type="entry name" value="Grp7_allergen"/>
    <property type="match status" value="1"/>
</dbReference>
<dbReference type="GeneID" id="114828521"/>
<name>A0AAJ7WIX6_9ACAR</name>
<evidence type="ECO:0000313" key="2">
    <source>
        <dbReference type="RefSeq" id="XP_028968819.1"/>
    </source>
</evidence>
<keyword evidence="1" id="KW-1185">Reference proteome</keyword>
<protein>
    <submittedName>
        <fullName evidence="2">Uncharacterized protein LOC114828521</fullName>
    </submittedName>
</protein>
<dbReference type="Proteomes" id="UP000694867">
    <property type="component" value="Unplaced"/>
</dbReference>
<evidence type="ECO:0000313" key="1">
    <source>
        <dbReference type="Proteomes" id="UP000694867"/>
    </source>
</evidence>
<reference evidence="2" key="1">
    <citation type="submission" date="2025-08" db="UniProtKB">
        <authorList>
            <consortium name="RefSeq"/>
        </authorList>
    </citation>
    <scope>IDENTIFICATION</scope>
</reference>
<dbReference type="AlphaFoldDB" id="A0AAJ7WIX6"/>